<sequence>MDMSDRENVSADDAATAPDLLQTAAQCAASDLLDFAAQLAGLAEDLKALAAKPIGTLSEPIEPDGQPEASRIETIQPSAPGDEATRHLPD</sequence>
<feature type="region of interest" description="Disordered" evidence="1">
    <location>
        <begin position="57"/>
        <end position="90"/>
    </location>
</feature>
<dbReference type="EMBL" id="WISB01000089">
    <property type="protein sequence ID" value="MQW70255.1"/>
    <property type="molecule type" value="Genomic_DNA"/>
</dbReference>
<proteinExistence type="predicted"/>
<gene>
    <name evidence="2" type="ORF">GHJ91_14105</name>
</gene>
<dbReference type="AlphaFoldDB" id="A0A6G1WKV1"/>
<comment type="caution">
    <text evidence="2">The sequence shown here is derived from an EMBL/GenBank/DDBJ whole genome shotgun (WGS) entry which is preliminary data.</text>
</comment>
<organism evidence="2">
    <name type="scientific">Sinorhizobium medicae</name>
    <dbReference type="NCBI Taxonomy" id="110321"/>
    <lineage>
        <taxon>Bacteria</taxon>
        <taxon>Pseudomonadati</taxon>
        <taxon>Pseudomonadota</taxon>
        <taxon>Alphaproteobacteria</taxon>
        <taxon>Hyphomicrobiales</taxon>
        <taxon>Rhizobiaceae</taxon>
        <taxon>Sinorhizobium/Ensifer group</taxon>
        <taxon>Sinorhizobium</taxon>
    </lineage>
</organism>
<reference evidence="2" key="1">
    <citation type="journal article" date="2013" name="Genome Biol.">
        <title>Comparative genomics of the core and accessory genomes of 48 Sinorhizobium strains comprising five genospecies.</title>
        <authorList>
            <person name="Sugawara M."/>
            <person name="Epstein B."/>
            <person name="Badgley B.D."/>
            <person name="Unno T."/>
            <person name="Xu L."/>
            <person name="Reese J."/>
            <person name="Gyaneshwar P."/>
            <person name="Denny R."/>
            <person name="Mudge J."/>
            <person name="Bharti A.K."/>
            <person name="Farmer A.D."/>
            <person name="May G.D."/>
            <person name="Woodward J.E."/>
            <person name="Medigue C."/>
            <person name="Vallenet D."/>
            <person name="Lajus A."/>
            <person name="Rouy Z."/>
            <person name="Martinez-Vaz B."/>
            <person name="Tiffin P."/>
            <person name="Young N.D."/>
            <person name="Sadowsky M.J."/>
        </authorList>
    </citation>
    <scope>NUCLEOTIDE SEQUENCE</scope>
    <source>
        <strain evidence="2">M1</strain>
    </source>
</reference>
<protein>
    <submittedName>
        <fullName evidence="2">Uncharacterized protein</fullName>
    </submittedName>
</protein>
<dbReference type="RefSeq" id="WP_153316302.1">
    <property type="nucleotide sequence ID" value="NZ_WISB01000089.1"/>
</dbReference>
<evidence type="ECO:0000256" key="1">
    <source>
        <dbReference type="SAM" id="MobiDB-lite"/>
    </source>
</evidence>
<evidence type="ECO:0000313" key="2">
    <source>
        <dbReference type="EMBL" id="MQW70255.1"/>
    </source>
</evidence>
<name>A0A6G1WKV1_9HYPH</name>
<accession>A0A6G1WKV1</accession>